<gene>
    <name evidence="2" type="ORF">UFOPK3342_01061</name>
</gene>
<name>A0A6J7DVU0_9ZZZZ</name>
<feature type="transmembrane region" description="Helical" evidence="1">
    <location>
        <begin position="59"/>
        <end position="77"/>
    </location>
</feature>
<keyword evidence="1" id="KW-0812">Transmembrane</keyword>
<feature type="transmembrane region" description="Helical" evidence="1">
    <location>
        <begin position="83"/>
        <end position="99"/>
    </location>
</feature>
<evidence type="ECO:0000313" key="2">
    <source>
        <dbReference type="EMBL" id="CAB4872459.1"/>
    </source>
</evidence>
<keyword evidence="1" id="KW-0472">Membrane</keyword>
<protein>
    <submittedName>
        <fullName evidence="2">Unannotated protein</fullName>
    </submittedName>
</protein>
<dbReference type="AlphaFoldDB" id="A0A6J7DVU0"/>
<feature type="transmembrane region" description="Helical" evidence="1">
    <location>
        <begin position="161"/>
        <end position="179"/>
    </location>
</feature>
<accession>A0A6J7DVU0</accession>
<sequence length="184" mass="20840">MLKNKGLTLWPSFLIFGAFMQSLRSAYVDGVIYIFAAVICILLELDSVGRFFAFLRVKLAKVFHIFYILVFSSLLFIDVHTRPALFAFIALTPLLILVAPQKSIETKNKRAFTRSKYIHLALAITFGLTETGSFLISVTGVNERDFPTVSLLLDPMLHHDIGRALLLIPFIYVGYFLLFSKDKN</sequence>
<proteinExistence type="predicted"/>
<organism evidence="2">
    <name type="scientific">freshwater metagenome</name>
    <dbReference type="NCBI Taxonomy" id="449393"/>
    <lineage>
        <taxon>unclassified sequences</taxon>
        <taxon>metagenomes</taxon>
        <taxon>ecological metagenomes</taxon>
    </lineage>
</organism>
<feature type="transmembrane region" description="Helical" evidence="1">
    <location>
        <begin position="30"/>
        <end position="52"/>
    </location>
</feature>
<dbReference type="EMBL" id="CAFBLH010000034">
    <property type="protein sequence ID" value="CAB4872459.1"/>
    <property type="molecule type" value="Genomic_DNA"/>
</dbReference>
<evidence type="ECO:0000256" key="1">
    <source>
        <dbReference type="SAM" id="Phobius"/>
    </source>
</evidence>
<feature type="transmembrane region" description="Helical" evidence="1">
    <location>
        <begin position="120"/>
        <end position="141"/>
    </location>
</feature>
<reference evidence="2" key="1">
    <citation type="submission" date="2020-05" db="EMBL/GenBank/DDBJ databases">
        <authorList>
            <person name="Chiriac C."/>
            <person name="Salcher M."/>
            <person name="Ghai R."/>
            <person name="Kavagutti S V."/>
        </authorList>
    </citation>
    <scope>NUCLEOTIDE SEQUENCE</scope>
</reference>
<keyword evidence="1" id="KW-1133">Transmembrane helix</keyword>